<dbReference type="PANTHER" id="PTHR42760">
    <property type="entry name" value="SHORT-CHAIN DEHYDROGENASES/REDUCTASES FAMILY MEMBER"/>
    <property type="match status" value="1"/>
</dbReference>
<protein>
    <submittedName>
        <fullName evidence="2">2-deoxy-D-gluconate 3-dehydrogenase</fullName>
    </submittedName>
</protein>
<dbReference type="Pfam" id="PF13561">
    <property type="entry name" value="adh_short_C2"/>
    <property type="match status" value="1"/>
</dbReference>
<dbReference type="RefSeq" id="WP_284310242.1">
    <property type="nucleotide sequence ID" value="NZ_BSPC01000005.1"/>
</dbReference>
<sequence>MCNASLFDLSGRKALVTGASRGIGRSLAEALSAAGAEVAVTARNAGSLEETVFAIQARGGIAHAVAMDVTSVESCMQGVDAAVERLGGLDILVNNAGVEEVRASLDVDEALWDKILDTNLKGAFFCAQAAARAMKGAGHAGAIINLCSLTSLVGIPTAVPYGSSKSGLLGMTRALATEWAASNIRVNAIVPGYFRTAMTESFYEDEAWQQAMLGKIPQRRFGNLDDLHGVAIFLCSQASAYITGQAIPVDGGYLASI</sequence>
<evidence type="ECO:0000313" key="3">
    <source>
        <dbReference type="Proteomes" id="UP001156882"/>
    </source>
</evidence>
<dbReference type="InterPro" id="IPR002347">
    <property type="entry name" value="SDR_fam"/>
</dbReference>
<dbReference type="Gene3D" id="3.40.50.720">
    <property type="entry name" value="NAD(P)-binding Rossmann-like Domain"/>
    <property type="match status" value="1"/>
</dbReference>
<name>A0ABQ6CCL8_9HYPH</name>
<dbReference type="PRINTS" id="PR00080">
    <property type="entry name" value="SDRFAMILY"/>
</dbReference>
<gene>
    <name evidence="2" type="ORF">GCM10007874_04380</name>
</gene>
<comment type="caution">
    <text evidence="2">The sequence shown here is derived from an EMBL/GenBank/DDBJ whole genome shotgun (WGS) entry which is preliminary data.</text>
</comment>
<proteinExistence type="inferred from homology"/>
<organism evidence="2 3">
    <name type="scientific">Labrys miyagiensis</name>
    <dbReference type="NCBI Taxonomy" id="346912"/>
    <lineage>
        <taxon>Bacteria</taxon>
        <taxon>Pseudomonadati</taxon>
        <taxon>Pseudomonadota</taxon>
        <taxon>Alphaproteobacteria</taxon>
        <taxon>Hyphomicrobiales</taxon>
        <taxon>Xanthobacteraceae</taxon>
        <taxon>Labrys</taxon>
    </lineage>
</organism>
<comment type="similarity">
    <text evidence="1">Belongs to the short-chain dehydrogenases/reductases (SDR) family.</text>
</comment>
<keyword evidence="3" id="KW-1185">Reference proteome</keyword>
<dbReference type="SUPFAM" id="SSF51735">
    <property type="entry name" value="NAD(P)-binding Rossmann-fold domains"/>
    <property type="match status" value="1"/>
</dbReference>
<reference evidence="3" key="1">
    <citation type="journal article" date="2019" name="Int. J. Syst. Evol. Microbiol.">
        <title>The Global Catalogue of Microorganisms (GCM) 10K type strain sequencing project: providing services to taxonomists for standard genome sequencing and annotation.</title>
        <authorList>
            <consortium name="The Broad Institute Genomics Platform"/>
            <consortium name="The Broad Institute Genome Sequencing Center for Infectious Disease"/>
            <person name="Wu L."/>
            <person name="Ma J."/>
        </authorList>
    </citation>
    <scope>NUCLEOTIDE SEQUENCE [LARGE SCALE GENOMIC DNA]</scope>
    <source>
        <strain evidence="3">NBRC 101365</strain>
    </source>
</reference>
<dbReference type="PROSITE" id="PS00061">
    <property type="entry name" value="ADH_SHORT"/>
    <property type="match status" value="1"/>
</dbReference>
<dbReference type="EMBL" id="BSPC01000005">
    <property type="protein sequence ID" value="GLS17423.1"/>
    <property type="molecule type" value="Genomic_DNA"/>
</dbReference>
<evidence type="ECO:0000313" key="2">
    <source>
        <dbReference type="EMBL" id="GLS17423.1"/>
    </source>
</evidence>
<dbReference type="InterPro" id="IPR020904">
    <property type="entry name" value="Sc_DH/Rdtase_CS"/>
</dbReference>
<dbReference type="NCBIfam" id="NF005559">
    <property type="entry name" value="PRK07231.1"/>
    <property type="match status" value="1"/>
</dbReference>
<dbReference type="Proteomes" id="UP001156882">
    <property type="component" value="Unassembled WGS sequence"/>
</dbReference>
<evidence type="ECO:0000256" key="1">
    <source>
        <dbReference type="ARBA" id="ARBA00006484"/>
    </source>
</evidence>
<dbReference type="PRINTS" id="PR00081">
    <property type="entry name" value="GDHRDH"/>
</dbReference>
<accession>A0ABQ6CCL8</accession>
<dbReference type="InterPro" id="IPR036291">
    <property type="entry name" value="NAD(P)-bd_dom_sf"/>
</dbReference>